<feature type="domain" description="Major facilitator superfamily (MFS) profile" evidence="4">
    <location>
        <begin position="1"/>
        <end position="467"/>
    </location>
</feature>
<evidence type="ECO:0000256" key="3">
    <source>
        <dbReference type="SAM" id="Phobius"/>
    </source>
</evidence>
<dbReference type="GO" id="GO:0022857">
    <property type="term" value="F:transmembrane transporter activity"/>
    <property type="evidence" value="ECO:0007669"/>
    <property type="project" value="InterPro"/>
</dbReference>
<keyword evidence="3" id="KW-1133">Transmembrane helix</keyword>
<feature type="transmembrane region" description="Helical" evidence="3">
    <location>
        <begin position="127"/>
        <end position="147"/>
    </location>
</feature>
<dbReference type="EMBL" id="JADGJQ010000026">
    <property type="protein sequence ID" value="KAJ3178497.1"/>
    <property type="molecule type" value="Genomic_DNA"/>
</dbReference>
<feature type="transmembrane region" description="Helical" evidence="3">
    <location>
        <begin position="284"/>
        <end position="311"/>
    </location>
</feature>
<proteinExistence type="predicted"/>
<dbReference type="PROSITE" id="PS50850">
    <property type="entry name" value="MFS"/>
    <property type="match status" value="1"/>
</dbReference>
<sequence>MSAADYSPSPSRAPAPIRWLKHAADELGLSAVYRSSTDTKCLLTQRFARLFAYGGTTLAFVAYLSALDISDSRIGLFMTLTIAGDVLISFLLTLFADGLGRRTVLLLGAALMVASGVVFALSGNYWVLLVAAILGVISPSGAEIGPFRAIEESTLAHLTPPADRSDIFAWYNLIGVAGSAFGLMASGWALDALEQAKGWDPLRAYRAVFYAYAAIGALKFGLALLLSERIEVKQVRERSSGPASETTALLGTHAGIGSLATTSRPKFQKLKDLLPRITPASRAIFIQLAVLFAIDSFASGLASLSWVITFFQRKFDMPVGQLGSLFFTASLIAAASTLVSSSIARRIGNIKTMAFTHLPSSVALALIPVPQTLRGAMIPLLIRHSLSLMDVAPRSAFLAAVVLPHERTAVMGAINVVKTSAQSIGPLITGVLVGYDLFWVAFVAAGALKGMYDIGILVTFVGHQPREEELAEGGDDLQHRRQEDGDSTEDAVNSEISN</sequence>
<comment type="subcellular location">
    <subcellularLocation>
        <location evidence="1">Membrane</location>
        <topology evidence="1">Multi-pass membrane protein</topology>
    </subcellularLocation>
</comment>
<feature type="transmembrane region" description="Helical" evidence="3">
    <location>
        <begin position="209"/>
        <end position="226"/>
    </location>
</feature>
<dbReference type="Proteomes" id="UP001212152">
    <property type="component" value="Unassembled WGS sequence"/>
</dbReference>
<keyword evidence="3" id="KW-0472">Membrane</keyword>
<dbReference type="InterPro" id="IPR011701">
    <property type="entry name" value="MFS"/>
</dbReference>
<evidence type="ECO:0000313" key="6">
    <source>
        <dbReference type="Proteomes" id="UP001212152"/>
    </source>
</evidence>
<dbReference type="InterPro" id="IPR036259">
    <property type="entry name" value="MFS_trans_sf"/>
</dbReference>
<dbReference type="Gene3D" id="1.20.1250.20">
    <property type="entry name" value="MFS general substrate transporter like domains"/>
    <property type="match status" value="1"/>
</dbReference>
<accession>A0AAD5TPV8</accession>
<feature type="transmembrane region" description="Helical" evidence="3">
    <location>
        <begin position="75"/>
        <end position="96"/>
    </location>
</feature>
<evidence type="ECO:0000313" key="5">
    <source>
        <dbReference type="EMBL" id="KAJ3178497.1"/>
    </source>
</evidence>
<dbReference type="AlphaFoldDB" id="A0AAD5TPV8"/>
<dbReference type="GO" id="GO:0000329">
    <property type="term" value="C:fungal-type vacuole membrane"/>
    <property type="evidence" value="ECO:0007669"/>
    <property type="project" value="TreeGrafter"/>
</dbReference>
<name>A0AAD5TPV8_9FUNG</name>
<dbReference type="PANTHER" id="PTHR23520">
    <property type="entry name" value="TRANSPORTER, PUTATIVE (AFU_ORTHOLOGUE AFUA_3G04000)-RELATED"/>
    <property type="match status" value="1"/>
</dbReference>
<feature type="transmembrane region" description="Helical" evidence="3">
    <location>
        <begin position="103"/>
        <end position="121"/>
    </location>
</feature>
<comment type="caution">
    <text evidence="5">The sequence shown here is derived from an EMBL/GenBank/DDBJ whole genome shotgun (WGS) entry which is preliminary data.</text>
</comment>
<feature type="transmembrane region" description="Helical" evidence="3">
    <location>
        <begin position="323"/>
        <end position="344"/>
    </location>
</feature>
<protein>
    <recommendedName>
        <fullName evidence="4">Major facilitator superfamily (MFS) profile domain-containing protein</fullName>
    </recommendedName>
</protein>
<dbReference type="InterPro" id="IPR020846">
    <property type="entry name" value="MFS_dom"/>
</dbReference>
<feature type="region of interest" description="Disordered" evidence="2">
    <location>
        <begin position="468"/>
        <end position="498"/>
    </location>
</feature>
<feature type="transmembrane region" description="Helical" evidence="3">
    <location>
        <begin position="50"/>
        <end position="69"/>
    </location>
</feature>
<reference evidence="5" key="1">
    <citation type="submission" date="2020-05" db="EMBL/GenBank/DDBJ databases">
        <title>Phylogenomic resolution of chytrid fungi.</title>
        <authorList>
            <person name="Stajich J.E."/>
            <person name="Amses K."/>
            <person name="Simmons R."/>
            <person name="Seto K."/>
            <person name="Myers J."/>
            <person name="Bonds A."/>
            <person name="Quandt C.A."/>
            <person name="Barry K."/>
            <person name="Liu P."/>
            <person name="Grigoriev I."/>
            <person name="Longcore J.E."/>
            <person name="James T.Y."/>
        </authorList>
    </citation>
    <scope>NUCLEOTIDE SEQUENCE</scope>
    <source>
        <strain evidence="5">JEL0379</strain>
    </source>
</reference>
<feature type="transmembrane region" description="Helical" evidence="3">
    <location>
        <begin position="168"/>
        <end position="189"/>
    </location>
</feature>
<evidence type="ECO:0000256" key="1">
    <source>
        <dbReference type="ARBA" id="ARBA00004141"/>
    </source>
</evidence>
<gene>
    <name evidence="5" type="ORF">HDU87_003571</name>
</gene>
<dbReference type="SUPFAM" id="SSF103473">
    <property type="entry name" value="MFS general substrate transporter"/>
    <property type="match status" value="1"/>
</dbReference>
<evidence type="ECO:0000259" key="4">
    <source>
        <dbReference type="PROSITE" id="PS50850"/>
    </source>
</evidence>
<organism evidence="5 6">
    <name type="scientific">Geranomyces variabilis</name>
    <dbReference type="NCBI Taxonomy" id="109894"/>
    <lineage>
        <taxon>Eukaryota</taxon>
        <taxon>Fungi</taxon>
        <taxon>Fungi incertae sedis</taxon>
        <taxon>Chytridiomycota</taxon>
        <taxon>Chytridiomycota incertae sedis</taxon>
        <taxon>Chytridiomycetes</taxon>
        <taxon>Spizellomycetales</taxon>
        <taxon>Powellomycetaceae</taxon>
        <taxon>Geranomyces</taxon>
    </lineage>
</organism>
<keyword evidence="6" id="KW-1185">Reference proteome</keyword>
<evidence type="ECO:0000256" key="2">
    <source>
        <dbReference type="SAM" id="MobiDB-lite"/>
    </source>
</evidence>
<keyword evidence="3" id="KW-0812">Transmembrane</keyword>
<dbReference type="PANTHER" id="PTHR23520:SF5">
    <property type="entry name" value="TRANSPORTER, PUTATIVE (AFU_ORTHOLOGUE AFUA_3G04000)-RELATED"/>
    <property type="match status" value="1"/>
</dbReference>
<dbReference type="Pfam" id="PF07690">
    <property type="entry name" value="MFS_1"/>
    <property type="match status" value="1"/>
</dbReference>